<feature type="transmembrane region" description="Helical" evidence="1">
    <location>
        <begin position="231"/>
        <end position="255"/>
    </location>
</feature>
<evidence type="ECO:0000256" key="1">
    <source>
        <dbReference type="SAM" id="Phobius"/>
    </source>
</evidence>
<reference evidence="3 4" key="1">
    <citation type="journal article" date="2020" name="ISME J.">
        <title>Uncovering the hidden diversity of litter-decomposition mechanisms in mushroom-forming fungi.</title>
        <authorList>
            <person name="Floudas D."/>
            <person name="Bentzer J."/>
            <person name="Ahren D."/>
            <person name="Johansson T."/>
            <person name="Persson P."/>
            <person name="Tunlid A."/>
        </authorList>
    </citation>
    <scope>NUCLEOTIDE SEQUENCE [LARGE SCALE GENOMIC DNA]</scope>
    <source>
        <strain evidence="3 4">CBS 406.79</strain>
    </source>
</reference>
<feature type="transmembrane region" description="Helical" evidence="1">
    <location>
        <begin position="151"/>
        <end position="170"/>
    </location>
</feature>
<dbReference type="PANTHER" id="PTHR42109:SF2">
    <property type="entry name" value="INTEGRAL MEMBRANE PROTEIN"/>
    <property type="match status" value="1"/>
</dbReference>
<proteinExistence type="predicted"/>
<sequence length="268" mass="29577">MPSSLDLRGEIAAAELAFYVPIAAISFFFTVRHAFEKDAGYFFLFFFALTRITGGALIVAAELVRPAITDLFIAAYILFPAGLALLYLAFLGFLGLAGQHTVSEYRRTTYLLRVISFFAIAALALSIAGGLLGTHIDPDAKTGLLLRRISAGIYAGTYLLLVGATFMSWSYRYLMRSWRKNLLVGLTLALLPLGARAAYAILQAWSSSDIFGTQLSSNPTFAEFNPVTGNYLTYLIMGLVMEYLAALLCLVSSIIRTRRTRHHRHQSY</sequence>
<gene>
    <name evidence="3" type="ORF">D9757_006261</name>
</gene>
<keyword evidence="4" id="KW-1185">Reference proteome</keyword>
<feature type="domain" description="DUF7702" evidence="2">
    <location>
        <begin position="5"/>
        <end position="253"/>
    </location>
</feature>
<dbReference type="OrthoDB" id="2560628at2759"/>
<dbReference type="AlphaFoldDB" id="A0A8H5HK63"/>
<keyword evidence="1" id="KW-0812">Transmembrane</keyword>
<comment type="caution">
    <text evidence="3">The sequence shown here is derived from an EMBL/GenBank/DDBJ whole genome shotgun (WGS) entry which is preliminary data.</text>
</comment>
<dbReference type="EMBL" id="JAACJN010000041">
    <property type="protein sequence ID" value="KAF5384752.1"/>
    <property type="molecule type" value="Genomic_DNA"/>
</dbReference>
<feature type="transmembrane region" description="Helical" evidence="1">
    <location>
        <begin position="41"/>
        <end position="61"/>
    </location>
</feature>
<feature type="transmembrane region" description="Helical" evidence="1">
    <location>
        <begin position="110"/>
        <end position="131"/>
    </location>
</feature>
<evidence type="ECO:0000313" key="3">
    <source>
        <dbReference type="EMBL" id="KAF5384752.1"/>
    </source>
</evidence>
<dbReference type="PANTHER" id="PTHR42109">
    <property type="entry name" value="UNPLACED GENOMIC SCAFFOLD UM_SCAF_CONTIG_1.265, WHOLE GENOME SHOTGUN SEQUENCE"/>
    <property type="match status" value="1"/>
</dbReference>
<organism evidence="3 4">
    <name type="scientific">Collybiopsis confluens</name>
    <dbReference type="NCBI Taxonomy" id="2823264"/>
    <lineage>
        <taxon>Eukaryota</taxon>
        <taxon>Fungi</taxon>
        <taxon>Dikarya</taxon>
        <taxon>Basidiomycota</taxon>
        <taxon>Agaricomycotina</taxon>
        <taxon>Agaricomycetes</taxon>
        <taxon>Agaricomycetidae</taxon>
        <taxon>Agaricales</taxon>
        <taxon>Marasmiineae</taxon>
        <taxon>Omphalotaceae</taxon>
        <taxon>Collybiopsis</taxon>
    </lineage>
</organism>
<name>A0A8H5HK63_9AGAR</name>
<evidence type="ECO:0000313" key="4">
    <source>
        <dbReference type="Proteomes" id="UP000518752"/>
    </source>
</evidence>
<accession>A0A8H5HK63</accession>
<feature type="transmembrane region" description="Helical" evidence="1">
    <location>
        <begin position="12"/>
        <end position="29"/>
    </location>
</feature>
<dbReference type="Pfam" id="PF24800">
    <property type="entry name" value="DUF7702"/>
    <property type="match status" value="1"/>
</dbReference>
<keyword evidence="1" id="KW-0472">Membrane</keyword>
<dbReference type="InterPro" id="IPR056119">
    <property type="entry name" value="DUF7702"/>
</dbReference>
<evidence type="ECO:0000259" key="2">
    <source>
        <dbReference type="Pfam" id="PF24800"/>
    </source>
</evidence>
<feature type="transmembrane region" description="Helical" evidence="1">
    <location>
        <begin position="182"/>
        <end position="202"/>
    </location>
</feature>
<keyword evidence="1" id="KW-1133">Transmembrane helix</keyword>
<dbReference type="Proteomes" id="UP000518752">
    <property type="component" value="Unassembled WGS sequence"/>
</dbReference>
<protein>
    <recommendedName>
        <fullName evidence="2">DUF7702 domain-containing protein</fullName>
    </recommendedName>
</protein>
<feature type="transmembrane region" description="Helical" evidence="1">
    <location>
        <begin position="73"/>
        <end position="98"/>
    </location>
</feature>